<dbReference type="GO" id="GO:0005737">
    <property type="term" value="C:cytoplasm"/>
    <property type="evidence" value="ECO:0007669"/>
    <property type="project" value="UniProtKB-ARBA"/>
</dbReference>
<dbReference type="InterPro" id="IPR008949">
    <property type="entry name" value="Isoprenoid_synthase_dom_sf"/>
</dbReference>
<comment type="similarity">
    <text evidence="5">Belongs to the FPP/GGPP synthase family.</text>
</comment>
<dbReference type="Gene3D" id="1.10.600.10">
    <property type="entry name" value="Farnesyl Diphosphate Synthase"/>
    <property type="match status" value="1"/>
</dbReference>
<dbReference type="NCBIfam" id="NF045485">
    <property type="entry name" value="FPPsyn"/>
    <property type="match status" value="1"/>
</dbReference>
<dbReference type="AlphaFoldDB" id="A0A6P8D8R4"/>
<evidence type="ECO:0000256" key="5">
    <source>
        <dbReference type="ARBA" id="ARBA00006706"/>
    </source>
</evidence>
<accession>A0A6P8D8R4</accession>
<dbReference type="OrthoDB" id="6921389at2759"/>
<organism evidence="11 12">
    <name type="scientific">Punica granatum</name>
    <name type="common">Pomegranate</name>
    <dbReference type="NCBI Taxonomy" id="22663"/>
    <lineage>
        <taxon>Eukaryota</taxon>
        <taxon>Viridiplantae</taxon>
        <taxon>Streptophyta</taxon>
        <taxon>Embryophyta</taxon>
        <taxon>Tracheophyta</taxon>
        <taxon>Spermatophyta</taxon>
        <taxon>Magnoliopsida</taxon>
        <taxon>eudicotyledons</taxon>
        <taxon>Gunneridae</taxon>
        <taxon>Pentapetalae</taxon>
        <taxon>rosids</taxon>
        <taxon>malvids</taxon>
        <taxon>Myrtales</taxon>
        <taxon>Lythraceae</taxon>
        <taxon>Punica</taxon>
    </lineage>
</organism>
<keyword evidence="6" id="KW-0808">Transferase</keyword>
<dbReference type="SFLD" id="SFLDS00005">
    <property type="entry name" value="Isoprenoid_Synthase_Type_I"/>
    <property type="match status" value="1"/>
</dbReference>
<dbReference type="InterPro" id="IPR033749">
    <property type="entry name" value="Polyprenyl_synt_CS"/>
</dbReference>
<keyword evidence="11" id="KW-1185">Reference proteome</keyword>
<evidence type="ECO:0000256" key="8">
    <source>
        <dbReference type="ARBA" id="ARBA00022746"/>
    </source>
</evidence>
<dbReference type="PANTHER" id="PTHR43281">
    <property type="entry name" value="FARNESYL DIPHOSPHATE SYNTHASE"/>
    <property type="match status" value="1"/>
</dbReference>
<dbReference type="PANTHER" id="PTHR43281:SF24">
    <property type="entry name" value="OS07G0580900 PROTEIN"/>
    <property type="match status" value="1"/>
</dbReference>
<comment type="pathway">
    <text evidence="4">Isoprenoid biosynthesis; geranylgeranyl diphosphate biosynthesis; geranylgeranyl diphosphate from farnesyl diphosphate and isopentenyl diphosphate: step 1/1.</text>
</comment>
<proteinExistence type="inferred from homology"/>
<dbReference type="GO" id="GO:0046872">
    <property type="term" value="F:metal ion binding"/>
    <property type="evidence" value="ECO:0007669"/>
    <property type="project" value="UniProtKB-KW"/>
</dbReference>
<dbReference type="SUPFAM" id="SSF48576">
    <property type="entry name" value="Terpenoid synthases"/>
    <property type="match status" value="1"/>
</dbReference>
<name>A0A6P8D8R4_PUNGR</name>
<evidence type="ECO:0000256" key="1">
    <source>
        <dbReference type="ARBA" id="ARBA00001946"/>
    </source>
</evidence>
<dbReference type="InterPro" id="IPR000092">
    <property type="entry name" value="Polyprenyl_synt"/>
</dbReference>
<dbReference type="GeneID" id="116200861"/>
<comment type="cofactor">
    <cofactor evidence="1">
        <name>Mg(2+)</name>
        <dbReference type="ChEBI" id="CHEBI:18420"/>
    </cofactor>
</comment>
<evidence type="ECO:0000256" key="9">
    <source>
        <dbReference type="ARBA" id="ARBA00022842"/>
    </source>
</evidence>
<keyword evidence="7" id="KW-0479">Metal-binding</keyword>
<reference evidence="11" key="1">
    <citation type="journal article" date="2020" name="Plant Biotechnol. J.">
        <title>The pomegranate (Punica granatum L.) draft genome dissects genetic divergence between soft- and hard-seeded cultivars.</title>
        <authorList>
            <person name="Luo X."/>
            <person name="Li H."/>
            <person name="Wu Z."/>
            <person name="Yao W."/>
            <person name="Zhao P."/>
            <person name="Cao D."/>
            <person name="Yu H."/>
            <person name="Li K."/>
            <person name="Poudel K."/>
            <person name="Zhao D."/>
            <person name="Zhang F."/>
            <person name="Xia X."/>
            <person name="Chen L."/>
            <person name="Wang Q."/>
            <person name="Jing D."/>
            <person name="Cao S."/>
        </authorList>
    </citation>
    <scope>NUCLEOTIDE SEQUENCE [LARGE SCALE GENOMIC DNA]</scope>
    <source>
        <strain evidence="11">cv. Tunisia</strain>
    </source>
</reference>
<keyword evidence="9" id="KW-0460">Magnesium</keyword>
<evidence type="ECO:0000313" key="12">
    <source>
        <dbReference type="RefSeq" id="XP_031387663.1"/>
    </source>
</evidence>
<comment type="pathway">
    <text evidence="3">Isoprenoid biosynthesis; farnesyl diphosphate biosynthesis; farnesyl diphosphate from geranyl diphosphate and isopentenyl diphosphate: step 1/1.</text>
</comment>
<evidence type="ECO:0000256" key="10">
    <source>
        <dbReference type="ARBA" id="ARBA00023229"/>
    </source>
</evidence>
<dbReference type="GO" id="GO:0016117">
    <property type="term" value="P:carotenoid biosynthetic process"/>
    <property type="evidence" value="ECO:0007669"/>
    <property type="project" value="UniProtKB-KW"/>
</dbReference>
<dbReference type="GO" id="GO:0004311">
    <property type="term" value="F:geranylgeranyl diphosphate synthase activity"/>
    <property type="evidence" value="ECO:0007669"/>
    <property type="project" value="TreeGrafter"/>
</dbReference>
<evidence type="ECO:0000256" key="6">
    <source>
        <dbReference type="ARBA" id="ARBA00022679"/>
    </source>
</evidence>
<protein>
    <submittedName>
        <fullName evidence="12">Geranylgeranyl pyrophosphate synthase, chloroplastic-like isoform X1</fullName>
    </submittedName>
</protein>
<dbReference type="InterPro" id="IPR053378">
    <property type="entry name" value="Prenyl_diphosphate_synthase"/>
</dbReference>
<evidence type="ECO:0000256" key="4">
    <source>
        <dbReference type="ARBA" id="ARBA00005221"/>
    </source>
</evidence>
<dbReference type="PROSITE" id="PS00723">
    <property type="entry name" value="POLYPRENYL_SYNTHASE_1"/>
    <property type="match status" value="1"/>
</dbReference>
<dbReference type="FunFam" id="1.10.600.10:FF:000001">
    <property type="entry name" value="Geranylgeranyl diphosphate synthase"/>
    <property type="match status" value="1"/>
</dbReference>
<evidence type="ECO:0000256" key="2">
    <source>
        <dbReference type="ARBA" id="ARBA00004932"/>
    </source>
</evidence>
<evidence type="ECO:0000313" key="11">
    <source>
        <dbReference type="Proteomes" id="UP000515151"/>
    </source>
</evidence>
<dbReference type="Proteomes" id="UP000515151">
    <property type="component" value="Chromosome 3"/>
</dbReference>
<gene>
    <name evidence="12" type="primary">LOC116200861</name>
</gene>
<sequence length="518" mass="57423">MKSLSLRTLLFYLIGILFSYFKEALFRLGAPFKHRPPPDYSLDFKDYMARKVAAVNEALDAAKSLSLRTLFFHLIEILFSYFMKALCRLGAPFKHRPPPDYSLDFKDYMARKVAAVNEALDAAKSLSLRTLFFHLIEILCSYFMKALCRLGAPFKHRPPPDYSLDFKDYMARKVAAVNEALDAAKSLSLRTLFFYLIEILFSYFMEALCRLGAPFKHRPPPDYSLDFKDYMARKVAAVNEALDAAVPLHAPLTIHEAMRYSLLAGGKRLRPIFCIAASELVGGTQSKAMPTACALEMIHTMSLIQDDLPCMDNDDLRRGKPTNHKVYGEAIAILTSDSLLALAIEHCTEKANGMNPILIVRAIQEIARLAGAKGIVAGQEADIRSEGISNVDLKELEFIHQHKTAALFEASVVLGAIIGGGSSKEVEKLRNFGRTAGLLFQVVDDILDVTKSTQELGKTAGKDLVAGKVTYPKLLGIDKSREYAEELVREALGQLTGFDPDKAAPLVGLINYAANRQS</sequence>
<evidence type="ECO:0000256" key="7">
    <source>
        <dbReference type="ARBA" id="ARBA00022723"/>
    </source>
</evidence>
<reference evidence="12" key="2">
    <citation type="submission" date="2025-08" db="UniProtKB">
        <authorList>
            <consortium name="RefSeq"/>
        </authorList>
    </citation>
    <scope>IDENTIFICATION</scope>
    <source>
        <tissue evidence="12">Leaf</tissue>
    </source>
</reference>
<dbReference type="SFLD" id="SFLDG01017">
    <property type="entry name" value="Polyprenyl_Transferase_Like"/>
    <property type="match status" value="1"/>
</dbReference>
<comment type="pathway">
    <text evidence="2">Isoprenoid biosynthesis; geranyl diphosphate biosynthesis; geranyl diphosphate from dimethylallyl diphosphate and isopentenyl diphosphate: step 1/1.</text>
</comment>
<dbReference type="CDD" id="cd00685">
    <property type="entry name" value="Trans_IPPS_HT"/>
    <property type="match status" value="1"/>
</dbReference>
<keyword evidence="10" id="KW-0414">Isoprene biosynthesis</keyword>
<dbReference type="Pfam" id="PF00348">
    <property type="entry name" value="polyprenyl_synt"/>
    <property type="match status" value="1"/>
</dbReference>
<dbReference type="RefSeq" id="XP_031387663.1">
    <property type="nucleotide sequence ID" value="XM_031531803.1"/>
</dbReference>
<evidence type="ECO:0000256" key="3">
    <source>
        <dbReference type="ARBA" id="ARBA00005035"/>
    </source>
</evidence>
<keyword evidence="8" id="KW-0125">Carotenoid biosynthesis</keyword>